<gene>
    <name evidence="2" type="ORF">ACFFUA_05255</name>
</gene>
<protein>
    <submittedName>
        <fullName evidence="2">Helix-turn-helix domain-containing protein</fullName>
    </submittedName>
</protein>
<dbReference type="RefSeq" id="WP_380954623.1">
    <property type="nucleotide sequence ID" value="NZ_JBHMDI010000008.1"/>
</dbReference>
<dbReference type="InterPro" id="IPR010982">
    <property type="entry name" value="Lambda_DNA-bd_dom_sf"/>
</dbReference>
<organism evidence="2 3">
    <name type="scientific">Streptomyces heliomycini</name>
    <dbReference type="NCBI Taxonomy" id="284032"/>
    <lineage>
        <taxon>Bacteria</taxon>
        <taxon>Bacillati</taxon>
        <taxon>Actinomycetota</taxon>
        <taxon>Actinomycetes</taxon>
        <taxon>Kitasatosporales</taxon>
        <taxon>Streptomycetaceae</taxon>
        <taxon>Streptomyces</taxon>
    </lineage>
</organism>
<name>A0ABV5L3X1_9ACTN</name>
<evidence type="ECO:0000313" key="2">
    <source>
        <dbReference type="EMBL" id="MFB9346874.1"/>
    </source>
</evidence>
<feature type="domain" description="HTH cro/C1-type" evidence="1">
    <location>
        <begin position="44"/>
        <end position="79"/>
    </location>
</feature>
<accession>A0ABV5L3X1</accession>
<proteinExistence type="predicted"/>
<evidence type="ECO:0000313" key="3">
    <source>
        <dbReference type="Proteomes" id="UP001589753"/>
    </source>
</evidence>
<comment type="caution">
    <text evidence="2">The sequence shown here is derived from an EMBL/GenBank/DDBJ whole genome shotgun (WGS) entry which is preliminary data.</text>
</comment>
<reference evidence="2 3" key="1">
    <citation type="submission" date="2024-09" db="EMBL/GenBank/DDBJ databases">
        <authorList>
            <person name="Sun Q."/>
            <person name="Mori K."/>
        </authorList>
    </citation>
    <scope>NUCLEOTIDE SEQUENCE [LARGE SCALE GENOMIC DNA]</scope>
    <source>
        <strain evidence="2 3">JCM 9767</strain>
    </source>
</reference>
<keyword evidence="3" id="KW-1185">Reference proteome</keyword>
<dbReference type="EMBL" id="JBHMDI010000008">
    <property type="protein sequence ID" value="MFB9346874.1"/>
    <property type="molecule type" value="Genomic_DNA"/>
</dbReference>
<dbReference type="SUPFAM" id="SSF47413">
    <property type="entry name" value="lambda repressor-like DNA-binding domains"/>
    <property type="match status" value="1"/>
</dbReference>
<dbReference type="InterPro" id="IPR001387">
    <property type="entry name" value="Cro/C1-type_HTH"/>
</dbReference>
<dbReference type="PROSITE" id="PS50943">
    <property type="entry name" value="HTH_CROC1"/>
    <property type="match status" value="1"/>
</dbReference>
<dbReference type="Proteomes" id="UP001589753">
    <property type="component" value="Unassembled WGS sequence"/>
</dbReference>
<dbReference type="Gene3D" id="1.10.260.40">
    <property type="entry name" value="lambda repressor-like DNA-binding domains"/>
    <property type="match status" value="1"/>
</dbReference>
<sequence length="158" mass="17616">MAENADHSFADKLNRLFETVRPDTTHEYSNEQVASAIRETGVSISQSYIWQLRKSRKTNPTLRHLQALAGFFGVPTAYFVDDEAGARIEEQLSALASEQARLHEAAQGSDVKLMAMRAGQLSQEHRKQVMDLLDVVYRLEQAERGGTPGDDGRNRPGS</sequence>
<evidence type="ECO:0000259" key="1">
    <source>
        <dbReference type="PROSITE" id="PS50943"/>
    </source>
</evidence>